<dbReference type="Pfam" id="PF00356">
    <property type="entry name" value="LacI"/>
    <property type="match status" value="1"/>
</dbReference>
<dbReference type="InterPro" id="IPR025997">
    <property type="entry name" value="SBP_2_dom"/>
</dbReference>
<dbReference type="OrthoDB" id="9805774at2"/>
<accession>A0A4Q2R7K9</accession>
<organism evidence="4 5">
    <name type="scientific">Lichenibacterium ramalinae</name>
    <dbReference type="NCBI Taxonomy" id="2316527"/>
    <lineage>
        <taxon>Bacteria</taxon>
        <taxon>Pseudomonadati</taxon>
        <taxon>Pseudomonadota</taxon>
        <taxon>Alphaproteobacteria</taxon>
        <taxon>Hyphomicrobiales</taxon>
        <taxon>Lichenihabitantaceae</taxon>
        <taxon>Lichenibacterium</taxon>
    </lineage>
</organism>
<evidence type="ECO:0000313" key="5">
    <source>
        <dbReference type="Proteomes" id="UP000289411"/>
    </source>
</evidence>
<protein>
    <submittedName>
        <fullName evidence="4">LacI family DNA-binding transcriptional regulator</fullName>
    </submittedName>
</protein>
<dbReference type="InterPro" id="IPR010982">
    <property type="entry name" value="Lambda_DNA-bd_dom_sf"/>
</dbReference>
<evidence type="ECO:0000259" key="3">
    <source>
        <dbReference type="PROSITE" id="PS50932"/>
    </source>
</evidence>
<reference evidence="4 5" key="1">
    <citation type="submission" date="2018-09" db="EMBL/GenBank/DDBJ databases">
        <authorList>
            <person name="Grouzdev D.S."/>
            <person name="Krutkina M.S."/>
        </authorList>
    </citation>
    <scope>NUCLEOTIDE SEQUENCE [LARGE SCALE GENOMIC DNA]</scope>
    <source>
        <strain evidence="4 5">RmlP001</strain>
    </source>
</reference>
<dbReference type="SMART" id="SM00354">
    <property type="entry name" value="HTH_LACI"/>
    <property type="match status" value="1"/>
</dbReference>
<dbReference type="PANTHER" id="PTHR30036">
    <property type="entry name" value="D-XYLOSE-BINDING PERIPLASMIC PROTEIN"/>
    <property type="match status" value="1"/>
</dbReference>
<dbReference type="EMBL" id="QYBC01000043">
    <property type="protein sequence ID" value="RYB01390.1"/>
    <property type="molecule type" value="Genomic_DNA"/>
</dbReference>
<dbReference type="SUPFAM" id="SSF47413">
    <property type="entry name" value="lambda repressor-like DNA-binding domains"/>
    <property type="match status" value="1"/>
</dbReference>
<dbReference type="CDD" id="cd06307">
    <property type="entry name" value="PBP1_sugar_binding"/>
    <property type="match status" value="1"/>
</dbReference>
<dbReference type="Gene3D" id="1.10.260.40">
    <property type="entry name" value="lambda repressor-like DNA-binding domains"/>
    <property type="match status" value="1"/>
</dbReference>
<sequence length="364" mass="39503">MIDPLRSVISPHSSMQETVKFVASPRATLADVAREAGLSAATVDRVLNRRAPVRAETARRVRDAAEAVGFHAARLLANRVDAMRPERRLGFLLQRRGTEVYRDLAAELVRATTDPALGRHRPMVEHMEDLTPASVAERVARLGERCDALGIVAADHPRVSAAVDRLAASGKPVYTLLSDLGTEARAGYFGIDHRKAGRTAGWVMVRLAGGMGDVGIVVGSHRYLGHELCEISFRAYLREHAPGLKMLEPLASFEDPHFAQEAMLDLLKRKPDLTGLYVPGGGIEGIIAALRDSPPARHIVVVAMDLFTETREALLDGTIDIVIATPLAEVARTVVAAMLDRLDGKKPPPAGPHLRFELCLSENI</sequence>
<dbReference type="CDD" id="cd01392">
    <property type="entry name" value="HTH_LacI"/>
    <property type="match status" value="1"/>
</dbReference>
<dbReference type="PANTHER" id="PTHR30036:SF7">
    <property type="entry name" value="ABC TRANSPORTER PERIPLASMIC-BINDING PROTEIN YPHF"/>
    <property type="match status" value="1"/>
</dbReference>
<reference evidence="4 5" key="2">
    <citation type="submission" date="2019-02" db="EMBL/GenBank/DDBJ databases">
        <title>'Lichenibacterium ramalinii' gen. nov. sp. nov., 'Lichenibacterium minor' gen. nov. sp. nov.</title>
        <authorList>
            <person name="Pankratov T."/>
        </authorList>
    </citation>
    <scope>NUCLEOTIDE SEQUENCE [LARGE SCALE GENOMIC DNA]</scope>
    <source>
        <strain evidence="4 5">RmlP001</strain>
    </source>
</reference>
<feature type="domain" description="HTH lacI-type" evidence="3">
    <location>
        <begin position="27"/>
        <end position="78"/>
    </location>
</feature>
<comment type="subcellular location">
    <subcellularLocation>
        <location evidence="1">Periplasm</location>
    </subcellularLocation>
</comment>
<evidence type="ECO:0000256" key="1">
    <source>
        <dbReference type="ARBA" id="ARBA00004418"/>
    </source>
</evidence>
<keyword evidence="4" id="KW-0238">DNA-binding</keyword>
<gene>
    <name evidence="4" type="ORF">D3272_26370</name>
</gene>
<dbReference type="Gene3D" id="3.40.50.2300">
    <property type="match status" value="2"/>
</dbReference>
<dbReference type="InterPro" id="IPR028082">
    <property type="entry name" value="Peripla_BP_I"/>
</dbReference>
<evidence type="ECO:0000256" key="2">
    <source>
        <dbReference type="ARBA" id="ARBA00007639"/>
    </source>
</evidence>
<dbReference type="InterPro" id="IPR050555">
    <property type="entry name" value="Bact_Solute-Bind_Prot2"/>
</dbReference>
<comment type="similarity">
    <text evidence="2">Belongs to the bacterial solute-binding protein 2 family.</text>
</comment>
<dbReference type="GO" id="GO:0030246">
    <property type="term" value="F:carbohydrate binding"/>
    <property type="evidence" value="ECO:0007669"/>
    <property type="project" value="TreeGrafter"/>
</dbReference>
<dbReference type="GO" id="GO:0003677">
    <property type="term" value="F:DNA binding"/>
    <property type="evidence" value="ECO:0007669"/>
    <property type="project" value="UniProtKB-KW"/>
</dbReference>
<dbReference type="PROSITE" id="PS50932">
    <property type="entry name" value="HTH_LACI_2"/>
    <property type="match status" value="1"/>
</dbReference>
<name>A0A4Q2R7K9_9HYPH</name>
<dbReference type="AlphaFoldDB" id="A0A4Q2R7K9"/>
<evidence type="ECO:0000313" key="4">
    <source>
        <dbReference type="EMBL" id="RYB01390.1"/>
    </source>
</evidence>
<dbReference type="Proteomes" id="UP000289411">
    <property type="component" value="Unassembled WGS sequence"/>
</dbReference>
<dbReference type="GO" id="GO:0006355">
    <property type="term" value="P:regulation of DNA-templated transcription"/>
    <property type="evidence" value="ECO:0007669"/>
    <property type="project" value="InterPro"/>
</dbReference>
<dbReference type="GO" id="GO:0030288">
    <property type="term" value="C:outer membrane-bounded periplasmic space"/>
    <property type="evidence" value="ECO:0007669"/>
    <property type="project" value="TreeGrafter"/>
</dbReference>
<comment type="caution">
    <text evidence="4">The sequence shown here is derived from an EMBL/GenBank/DDBJ whole genome shotgun (WGS) entry which is preliminary data.</text>
</comment>
<proteinExistence type="inferred from homology"/>
<dbReference type="InterPro" id="IPR000843">
    <property type="entry name" value="HTH_LacI"/>
</dbReference>
<dbReference type="Pfam" id="PF13407">
    <property type="entry name" value="Peripla_BP_4"/>
    <property type="match status" value="1"/>
</dbReference>
<keyword evidence="5" id="KW-1185">Reference proteome</keyword>
<dbReference type="SUPFAM" id="SSF53822">
    <property type="entry name" value="Periplasmic binding protein-like I"/>
    <property type="match status" value="1"/>
</dbReference>